<proteinExistence type="predicted"/>
<dbReference type="SUPFAM" id="SSF50199">
    <property type="entry name" value="Staphylococcal nuclease"/>
    <property type="match status" value="1"/>
</dbReference>
<evidence type="ECO:0000313" key="2">
    <source>
        <dbReference type="EMBL" id="BBU47578.1"/>
    </source>
</evidence>
<dbReference type="InterPro" id="IPR035437">
    <property type="entry name" value="SNase_OB-fold_sf"/>
</dbReference>
<sequence>MKIIEKDKYQRYVSICYFDNNFYFKNSLNFNLVQNGFARVHYIQDTNYKQPYYTKDKYQKEFYKVILESQNYAKLHYLGIWQHNQIDIFHKI</sequence>
<dbReference type="EMBL" id="AP022325">
    <property type="protein sequence ID" value="BBU47578.1"/>
    <property type="molecule type" value="Genomic_DNA"/>
</dbReference>
<evidence type="ECO:0000313" key="3">
    <source>
        <dbReference type="Proteomes" id="UP000464317"/>
    </source>
</evidence>
<organism evidence="2 3">
    <name type="scientific">Mycoplasmopsis felis</name>
    <dbReference type="NCBI Taxonomy" id="33923"/>
    <lineage>
        <taxon>Bacteria</taxon>
        <taxon>Bacillati</taxon>
        <taxon>Mycoplasmatota</taxon>
        <taxon>Mycoplasmoidales</taxon>
        <taxon>Metamycoplasmataceae</taxon>
        <taxon>Mycoplasmopsis</taxon>
    </lineage>
</organism>
<dbReference type="Gene3D" id="2.40.50.90">
    <property type="match status" value="1"/>
</dbReference>
<dbReference type="Proteomes" id="UP000464317">
    <property type="component" value="Chromosome"/>
</dbReference>
<keyword evidence="3" id="KW-1185">Reference proteome</keyword>
<dbReference type="Pfam" id="PF00565">
    <property type="entry name" value="SNase"/>
    <property type="match status" value="1"/>
</dbReference>
<dbReference type="AlphaFoldDB" id="A0A809SEQ4"/>
<evidence type="ECO:0000259" key="1">
    <source>
        <dbReference type="Pfam" id="PF00565"/>
    </source>
</evidence>
<name>A0A809SEQ4_9BACT</name>
<protein>
    <recommendedName>
        <fullName evidence="1">TNase-like domain-containing protein</fullName>
    </recommendedName>
</protein>
<dbReference type="KEGG" id="mfel:JPM2_2710"/>
<accession>A0A809SEQ4</accession>
<feature type="domain" description="TNase-like" evidence="1">
    <location>
        <begin position="3"/>
        <end position="82"/>
    </location>
</feature>
<dbReference type="InterPro" id="IPR016071">
    <property type="entry name" value="Staphylococal_nuclease_OB-fold"/>
</dbReference>
<reference evidence="2 3" key="1">
    <citation type="submission" date="2020-01" db="EMBL/GenBank/DDBJ databases">
        <title>Complete genome sequence of Mycoplasma felis strain Myco-2.</title>
        <authorList>
            <person name="Kinoshita Y."/>
            <person name="Niwa H."/>
            <person name="Uchida-Fujii E."/>
            <person name="Nukada T."/>
        </authorList>
    </citation>
    <scope>NUCLEOTIDE SEQUENCE [LARGE SCALE GENOMIC DNA]</scope>
    <source>
        <strain evidence="2 3">Myco-2</strain>
    </source>
</reference>
<gene>
    <name evidence="2" type="ORF">JPM2_2710</name>
</gene>